<evidence type="ECO:0000256" key="1">
    <source>
        <dbReference type="PROSITE-ProRule" id="PRU00346"/>
    </source>
</evidence>
<name>A0ABV5ZJB0_9BACT</name>
<evidence type="ECO:0000259" key="2">
    <source>
        <dbReference type="PROSITE" id="PS50974"/>
    </source>
</evidence>
<dbReference type="PROSITE" id="PS50974">
    <property type="entry name" value="ADOMET_ACTIVATION"/>
    <property type="match status" value="1"/>
</dbReference>
<dbReference type="Proteomes" id="UP001589688">
    <property type="component" value="Unassembled WGS sequence"/>
</dbReference>
<feature type="domain" description="AdoMet activation" evidence="2">
    <location>
        <begin position="1"/>
        <end position="272"/>
    </location>
</feature>
<evidence type="ECO:0000313" key="4">
    <source>
        <dbReference type="Proteomes" id="UP001589688"/>
    </source>
</evidence>
<keyword evidence="1" id="KW-0489">Methyltransferase</keyword>
<dbReference type="InterPro" id="IPR037010">
    <property type="entry name" value="VitB12-dep_Met_synth_activ_sf"/>
</dbReference>
<gene>
    <name evidence="3" type="ORF">ACFFK8_06240</name>
</gene>
<dbReference type="InterPro" id="IPR004223">
    <property type="entry name" value="VitB12-dep_Met_synth_activ_dom"/>
</dbReference>
<evidence type="ECO:0000313" key="3">
    <source>
        <dbReference type="EMBL" id="MFB9897405.1"/>
    </source>
</evidence>
<reference evidence="3 4" key="1">
    <citation type="submission" date="2024-09" db="EMBL/GenBank/DDBJ databases">
        <authorList>
            <person name="Sun Q."/>
            <person name="Mori K."/>
        </authorList>
    </citation>
    <scope>NUCLEOTIDE SEQUENCE [LARGE SCALE GENOMIC DNA]</scope>
    <source>
        <strain evidence="3 4">ATCC 51272</strain>
    </source>
</reference>
<keyword evidence="4" id="KW-1185">Reference proteome</keyword>
<proteinExistence type="predicted"/>
<dbReference type="PANTHER" id="PTHR45833">
    <property type="entry name" value="METHIONINE SYNTHASE"/>
    <property type="match status" value="1"/>
</dbReference>
<dbReference type="InterPro" id="IPR050554">
    <property type="entry name" value="Met_Synthase/Corrinoid"/>
</dbReference>
<dbReference type="Pfam" id="PF02965">
    <property type="entry name" value="Met_synt_B12"/>
    <property type="match status" value="1"/>
</dbReference>
<protein>
    <submittedName>
        <fullName evidence="3">Vitamin B12 dependent-methionine synthase activation domain-containing protein</fullName>
    </submittedName>
</protein>
<sequence>MKLTYDISEVRPYINWIYFFHAWSMNGLGGAEKDALLADAGQMLDSWQGLCHTYAVFEVLEANSDGDDLLIGSVRIPMLRQQRPAVAGQSNLCLADFVRPLASGVKDRVGAFATTVDPSMEKVHRDDVYLHLLSQVLCDRLAEATAELMHLQVRRTYWGYAPDENLSMSDLLAERYQGIRPAVGYPSLPDTSLNFILSDLVGMKQIGIQLTETGMMQPHASVSGLMFAHPQARYFDLGQIGDDQLHDYARRRGLPVAYVRRFLSTRLAAPASV</sequence>
<keyword evidence="1" id="KW-0808">Transferase</keyword>
<accession>A0ABV5ZJB0</accession>
<organism evidence="3 4">
    <name type="scientific">Hallella seregens ATCC 51272</name>
    <dbReference type="NCBI Taxonomy" id="1336250"/>
    <lineage>
        <taxon>Bacteria</taxon>
        <taxon>Pseudomonadati</taxon>
        <taxon>Bacteroidota</taxon>
        <taxon>Bacteroidia</taxon>
        <taxon>Bacteroidales</taxon>
        <taxon>Prevotellaceae</taxon>
        <taxon>Hallella</taxon>
    </lineage>
</organism>
<dbReference type="EMBL" id="JBHLZF010000002">
    <property type="protein sequence ID" value="MFB9897405.1"/>
    <property type="molecule type" value="Genomic_DNA"/>
</dbReference>
<dbReference type="RefSeq" id="WP_005843670.1">
    <property type="nucleotide sequence ID" value="NZ_JADU01000024.1"/>
</dbReference>
<dbReference type="Gene3D" id="1.10.288.10">
    <property type="entry name" value="Cobalamin-dependent Methionine Synthase, domain 2"/>
    <property type="match status" value="1"/>
</dbReference>
<dbReference type="Gene3D" id="3.10.196.10">
    <property type="entry name" value="Vitamin B12-dependent methionine synthase, activation domain"/>
    <property type="match status" value="1"/>
</dbReference>
<comment type="caution">
    <text evidence="3">The sequence shown here is derived from an EMBL/GenBank/DDBJ whole genome shotgun (WGS) entry which is preliminary data.</text>
</comment>
<dbReference type="SUPFAM" id="SSF56507">
    <property type="entry name" value="Methionine synthase activation domain-like"/>
    <property type="match status" value="1"/>
</dbReference>